<dbReference type="RefSeq" id="WP_060835522.1">
    <property type="nucleotide sequence ID" value="NZ_JAESJF010000108.1"/>
</dbReference>
<evidence type="ECO:0000256" key="3">
    <source>
        <dbReference type="ARBA" id="ARBA00023163"/>
    </source>
</evidence>
<dbReference type="Proteomes" id="UP000064912">
    <property type="component" value="Chromosome"/>
</dbReference>
<dbReference type="GO" id="GO:0003677">
    <property type="term" value="F:DNA binding"/>
    <property type="evidence" value="ECO:0007669"/>
    <property type="project" value="UniProtKB-KW"/>
</dbReference>
<dbReference type="SMART" id="SM00345">
    <property type="entry name" value="HTH_GNTR"/>
    <property type="match status" value="1"/>
</dbReference>
<dbReference type="PANTHER" id="PTHR43537">
    <property type="entry name" value="TRANSCRIPTIONAL REGULATOR, GNTR FAMILY"/>
    <property type="match status" value="1"/>
</dbReference>
<gene>
    <name evidence="4" type="ORF">NHU_03066</name>
</gene>
<dbReference type="InterPro" id="IPR008920">
    <property type="entry name" value="TF_FadR/GntR_C"/>
</dbReference>
<dbReference type="PROSITE" id="PS50949">
    <property type="entry name" value="HTH_GNTR"/>
    <property type="match status" value="1"/>
</dbReference>
<dbReference type="Gene3D" id="1.20.120.530">
    <property type="entry name" value="GntR ligand-binding domain-like"/>
    <property type="match status" value="1"/>
</dbReference>
<name>A0A0D6B5X8_RHOSU</name>
<dbReference type="EMBL" id="AP014800">
    <property type="protein sequence ID" value="BAQ70210.1"/>
    <property type="molecule type" value="Genomic_DNA"/>
</dbReference>
<dbReference type="SUPFAM" id="SSF46785">
    <property type="entry name" value="Winged helix' DNA-binding domain"/>
    <property type="match status" value="1"/>
</dbReference>
<evidence type="ECO:0000313" key="5">
    <source>
        <dbReference type="Proteomes" id="UP000064912"/>
    </source>
</evidence>
<proteinExistence type="predicted"/>
<evidence type="ECO:0000256" key="1">
    <source>
        <dbReference type="ARBA" id="ARBA00023015"/>
    </source>
</evidence>
<keyword evidence="2" id="KW-0238">DNA-binding</keyword>
<dbReference type="SMART" id="SM00895">
    <property type="entry name" value="FCD"/>
    <property type="match status" value="1"/>
</dbReference>
<sequence>MSDTSLDIQASAERVADCLRDRIVKGECPPGSRLVERRLSAELNVSRTPIREALKLLRADGLVEISLHRGAQVVAYTAEEAENLFDLIAAIESLAAERLAGRIGAEVLARLETLHERMLKQYAAREASAYFDTNTEIHDSIVREAGNPVLIDSHRRVAVRARRGRFMAIFDAERWRQSVEEHEGVMAAFRARDTAAAARIWRQHLRHSGESVAETLRRQRG</sequence>
<keyword evidence="3" id="KW-0804">Transcription</keyword>
<dbReference type="AlphaFoldDB" id="A0A0D6B5X8"/>
<dbReference type="PATRIC" id="fig|35806.4.peg.3149"/>
<evidence type="ECO:0000256" key="2">
    <source>
        <dbReference type="ARBA" id="ARBA00023125"/>
    </source>
</evidence>
<reference evidence="4 5" key="1">
    <citation type="submission" date="2015-02" db="EMBL/GenBank/DDBJ databases">
        <title>Genome sequene of Rhodovulum sulfidophilum DSM 2351.</title>
        <authorList>
            <person name="Nagao N."/>
        </authorList>
    </citation>
    <scope>NUCLEOTIDE SEQUENCE [LARGE SCALE GENOMIC DNA]</scope>
    <source>
        <strain evidence="4 5">DSM 2351</strain>
    </source>
</reference>
<dbReference type="PANTHER" id="PTHR43537:SF50">
    <property type="entry name" value="TRANSCRIPTIONAL REGULATORY PROTEIN"/>
    <property type="match status" value="1"/>
</dbReference>
<keyword evidence="1" id="KW-0805">Transcription regulation</keyword>
<dbReference type="InterPro" id="IPR036390">
    <property type="entry name" value="WH_DNA-bd_sf"/>
</dbReference>
<dbReference type="Pfam" id="PF07729">
    <property type="entry name" value="FCD"/>
    <property type="match status" value="1"/>
</dbReference>
<organism evidence="4 5">
    <name type="scientific">Rhodovulum sulfidophilum</name>
    <name type="common">Rhodobacter sulfidophilus</name>
    <dbReference type="NCBI Taxonomy" id="35806"/>
    <lineage>
        <taxon>Bacteria</taxon>
        <taxon>Pseudomonadati</taxon>
        <taxon>Pseudomonadota</taxon>
        <taxon>Alphaproteobacteria</taxon>
        <taxon>Rhodobacterales</taxon>
        <taxon>Paracoccaceae</taxon>
        <taxon>Rhodovulum</taxon>
    </lineage>
</organism>
<dbReference type="PRINTS" id="PR00035">
    <property type="entry name" value="HTHGNTR"/>
</dbReference>
<dbReference type="SUPFAM" id="SSF48008">
    <property type="entry name" value="GntR ligand-binding domain-like"/>
    <property type="match status" value="1"/>
</dbReference>
<dbReference type="KEGG" id="rsu:NHU_03066"/>
<dbReference type="InterPro" id="IPR011711">
    <property type="entry name" value="GntR_C"/>
</dbReference>
<dbReference type="InterPro" id="IPR036388">
    <property type="entry name" value="WH-like_DNA-bd_sf"/>
</dbReference>
<accession>A0A0D6B5X8</accession>
<dbReference type="InterPro" id="IPR000524">
    <property type="entry name" value="Tscrpt_reg_HTH_GntR"/>
</dbReference>
<dbReference type="CDD" id="cd07377">
    <property type="entry name" value="WHTH_GntR"/>
    <property type="match status" value="1"/>
</dbReference>
<dbReference type="Gene3D" id="1.10.10.10">
    <property type="entry name" value="Winged helix-like DNA-binding domain superfamily/Winged helix DNA-binding domain"/>
    <property type="match status" value="1"/>
</dbReference>
<dbReference type="Pfam" id="PF00392">
    <property type="entry name" value="GntR"/>
    <property type="match status" value="1"/>
</dbReference>
<evidence type="ECO:0000313" key="4">
    <source>
        <dbReference type="EMBL" id="BAQ70210.1"/>
    </source>
</evidence>
<dbReference type="GO" id="GO:0003700">
    <property type="term" value="F:DNA-binding transcription factor activity"/>
    <property type="evidence" value="ECO:0007669"/>
    <property type="project" value="InterPro"/>
</dbReference>
<dbReference type="OrthoDB" id="8638122at2"/>
<dbReference type="eggNOG" id="COG1802">
    <property type="taxonomic scope" value="Bacteria"/>
</dbReference>
<protein>
    <submittedName>
        <fullName evidence="4">Putative transcriptional regulator, GntR family protein</fullName>
    </submittedName>
</protein>